<dbReference type="EMBL" id="BMYO01000003">
    <property type="protein sequence ID" value="GHD59829.1"/>
    <property type="molecule type" value="Genomic_DNA"/>
</dbReference>
<protein>
    <submittedName>
        <fullName evidence="1">Tail assembly protein</fullName>
    </submittedName>
</protein>
<name>A0ABQ3GXC9_9NEIS</name>
<dbReference type="RefSeq" id="WP_189459245.1">
    <property type="nucleotide sequence ID" value="NZ_BMYO01000003.1"/>
</dbReference>
<dbReference type="PIRSF" id="PIRSF029208">
    <property type="entry name" value="Phage_tail_GPU"/>
    <property type="match status" value="1"/>
</dbReference>
<organism evidence="1 2">
    <name type="scientific">Jeongeupia chitinilytica</name>
    <dbReference type="NCBI Taxonomy" id="1041641"/>
    <lineage>
        <taxon>Bacteria</taxon>
        <taxon>Pseudomonadati</taxon>
        <taxon>Pseudomonadota</taxon>
        <taxon>Betaproteobacteria</taxon>
        <taxon>Neisseriales</taxon>
        <taxon>Chitinibacteraceae</taxon>
        <taxon>Jeongeupia</taxon>
    </lineage>
</organism>
<accession>A0ABQ3GXC9</accession>
<dbReference type="Pfam" id="PF06995">
    <property type="entry name" value="Phage_P2_GpU"/>
    <property type="match status" value="1"/>
</dbReference>
<sequence length="160" mass="17950">MNLRNNLYQAAERLLSPPVTYTSNLASLGMFVFQRTTLPYTGLKRSSKWRHPSGSRVGARPVSQFVGPDDQTISIDGVLYPEITGGVPSLDQLIKMADEGDAWPLIEGNGYLYGNFVIEGIDESRSYFMHDGTARRIEFTIELKRRDPDLQDLAQPRAVE</sequence>
<dbReference type="InterPro" id="IPR009734">
    <property type="entry name" value="Myoviridae_GpU"/>
</dbReference>
<reference evidence="2" key="1">
    <citation type="journal article" date="2019" name="Int. J. Syst. Evol. Microbiol.">
        <title>The Global Catalogue of Microorganisms (GCM) 10K type strain sequencing project: providing services to taxonomists for standard genome sequencing and annotation.</title>
        <authorList>
            <consortium name="The Broad Institute Genomics Platform"/>
            <consortium name="The Broad Institute Genome Sequencing Center for Infectious Disease"/>
            <person name="Wu L."/>
            <person name="Ma J."/>
        </authorList>
    </citation>
    <scope>NUCLEOTIDE SEQUENCE [LARGE SCALE GENOMIC DNA]</scope>
    <source>
        <strain evidence="2">KCTC 23701</strain>
    </source>
</reference>
<proteinExistence type="predicted"/>
<evidence type="ECO:0000313" key="2">
    <source>
        <dbReference type="Proteomes" id="UP000604737"/>
    </source>
</evidence>
<dbReference type="InterPro" id="IPR016912">
    <property type="entry name" value="Phage_P2_GpU"/>
</dbReference>
<comment type="caution">
    <text evidence="1">The sequence shown here is derived from an EMBL/GenBank/DDBJ whole genome shotgun (WGS) entry which is preliminary data.</text>
</comment>
<dbReference type="Proteomes" id="UP000604737">
    <property type="component" value="Unassembled WGS sequence"/>
</dbReference>
<keyword evidence="2" id="KW-1185">Reference proteome</keyword>
<evidence type="ECO:0000313" key="1">
    <source>
        <dbReference type="EMBL" id="GHD59829.1"/>
    </source>
</evidence>
<gene>
    <name evidence="1" type="ORF">GCM10007350_11680</name>
</gene>